<dbReference type="Gene3D" id="4.10.910.10">
    <property type="entry name" value="30s ribosomal protein s13, domain 2"/>
    <property type="match status" value="1"/>
</dbReference>
<evidence type="ECO:0000256" key="5">
    <source>
        <dbReference type="ARBA" id="ARBA00023274"/>
    </source>
</evidence>
<dbReference type="InterPro" id="IPR027437">
    <property type="entry name" value="Rbsml_uS13_C"/>
</dbReference>
<evidence type="ECO:0008006" key="12">
    <source>
        <dbReference type="Google" id="ProtNLM"/>
    </source>
</evidence>
<evidence type="ECO:0000256" key="4">
    <source>
        <dbReference type="ARBA" id="ARBA00022980"/>
    </source>
</evidence>
<evidence type="ECO:0000256" key="6">
    <source>
        <dbReference type="RuleBase" id="RU003830"/>
    </source>
</evidence>
<dbReference type="EMBL" id="CAJZBQ010000058">
    <property type="protein sequence ID" value="CAG9334226.1"/>
    <property type="molecule type" value="Genomic_DNA"/>
</dbReference>
<dbReference type="PROSITE" id="PS00646">
    <property type="entry name" value="RIBOSOMAL_S13_1"/>
    <property type="match status" value="1"/>
</dbReference>
<dbReference type="GO" id="GO:0006412">
    <property type="term" value="P:translation"/>
    <property type="evidence" value="ECO:0007669"/>
    <property type="project" value="InterPro"/>
</dbReference>
<dbReference type="Proteomes" id="UP001162131">
    <property type="component" value="Unassembled WGS sequence"/>
</dbReference>
<protein>
    <recommendedName>
        <fullName evidence="12">40S ribosomal protein S18</fullName>
    </recommendedName>
</protein>
<keyword evidence="4 6" id="KW-0689">Ribosomal protein</keyword>
<evidence type="ECO:0000256" key="3">
    <source>
        <dbReference type="ARBA" id="ARBA00022490"/>
    </source>
</evidence>
<dbReference type="InterPro" id="IPR010979">
    <property type="entry name" value="Ribosomal_uS13-like_H2TH"/>
</dbReference>
<dbReference type="GO" id="GO:0003735">
    <property type="term" value="F:structural constituent of ribosome"/>
    <property type="evidence" value="ECO:0007669"/>
    <property type="project" value="InterPro"/>
</dbReference>
<dbReference type="PANTHER" id="PTHR10871">
    <property type="entry name" value="30S RIBOSOMAL PROTEIN S13/40S RIBOSOMAL PROTEIN S18"/>
    <property type="match status" value="1"/>
</dbReference>
<dbReference type="SUPFAM" id="SSF46946">
    <property type="entry name" value="S13-like H2TH domain"/>
    <property type="match status" value="1"/>
</dbReference>
<dbReference type="Gene3D" id="1.10.8.50">
    <property type="match status" value="1"/>
</dbReference>
<proteinExistence type="inferred from homology"/>
<sequence>MSSLVVTQESEFNFILRILNTNIDGRRKVMYALTAIKGIGRRFSNLILKRAGVDLTKRAGQLTEEEIEKIVTIINKPTEYNIPTWFLNRRRDIVVGTDSQIVANFLDAKMREDLERMKKMMLHRGLRHWWGVKCRGQKTKTTGRRGKTVGVAKKK</sequence>
<keyword evidence="3" id="KW-0963">Cytoplasm</keyword>
<dbReference type="FunFam" id="1.10.8.50:FF:000002">
    <property type="entry name" value="40S ribosomal protein S18"/>
    <property type="match status" value="1"/>
</dbReference>
<evidence type="ECO:0000313" key="10">
    <source>
        <dbReference type="EMBL" id="CAG9334226.1"/>
    </source>
</evidence>
<keyword evidence="11" id="KW-1185">Reference proteome</keyword>
<keyword evidence="5 6" id="KW-0687">Ribonucleoprotein</keyword>
<dbReference type="GO" id="GO:0005829">
    <property type="term" value="C:cytosol"/>
    <property type="evidence" value="ECO:0007669"/>
    <property type="project" value="TreeGrafter"/>
</dbReference>
<comment type="caution">
    <text evidence="9">The sequence shown here is derived from an EMBL/GenBank/DDBJ whole genome shotgun (WGS) entry which is preliminary data.</text>
</comment>
<dbReference type="EMBL" id="CAJZBQ010000043">
    <property type="protein sequence ID" value="CAG9327370.1"/>
    <property type="molecule type" value="Genomic_DNA"/>
</dbReference>
<evidence type="ECO:0000313" key="7">
    <source>
        <dbReference type="EMBL" id="CAG9316608.1"/>
    </source>
</evidence>
<evidence type="ECO:0000256" key="1">
    <source>
        <dbReference type="ARBA" id="ARBA00004496"/>
    </source>
</evidence>
<comment type="similarity">
    <text evidence="2 6">Belongs to the universal ribosomal protein uS13 family.</text>
</comment>
<dbReference type="HAMAP" id="MF_01315">
    <property type="entry name" value="Ribosomal_uS13"/>
    <property type="match status" value="1"/>
</dbReference>
<dbReference type="InterPro" id="IPR018269">
    <property type="entry name" value="Ribosomal_uS13_CS"/>
</dbReference>
<dbReference type="EMBL" id="CAJZBQ010000018">
    <property type="protein sequence ID" value="CAG9317322.1"/>
    <property type="molecule type" value="Genomic_DNA"/>
</dbReference>
<dbReference type="AlphaFoldDB" id="A0AAU9JKE9"/>
<gene>
    <name evidence="7" type="ORF">BSTOLATCC_MIC16716</name>
    <name evidence="8" type="ORF">BSTOLATCC_MIC18574</name>
    <name evidence="9" type="ORF">BSTOLATCC_MIC43409</name>
    <name evidence="10" type="ORF">BSTOLATCC_MIC60846</name>
</gene>
<dbReference type="PANTHER" id="PTHR10871:SF3">
    <property type="entry name" value="SMALL RIBOSOMAL SUBUNIT PROTEIN US13"/>
    <property type="match status" value="1"/>
</dbReference>
<dbReference type="GO" id="GO:0003723">
    <property type="term" value="F:RNA binding"/>
    <property type="evidence" value="ECO:0007669"/>
    <property type="project" value="InterPro"/>
</dbReference>
<dbReference type="EMBL" id="CAJZBQ010000016">
    <property type="protein sequence ID" value="CAG9316608.1"/>
    <property type="molecule type" value="Genomic_DNA"/>
</dbReference>
<dbReference type="InterPro" id="IPR001892">
    <property type="entry name" value="Ribosomal_uS13"/>
</dbReference>
<dbReference type="PROSITE" id="PS50159">
    <property type="entry name" value="RIBOSOMAL_S13_2"/>
    <property type="match status" value="1"/>
</dbReference>
<dbReference type="FunFam" id="4.10.910.10:FF:000002">
    <property type="entry name" value="40S ribosomal protein S18"/>
    <property type="match status" value="1"/>
</dbReference>
<evidence type="ECO:0000256" key="2">
    <source>
        <dbReference type="ARBA" id="ARBA00008080"/>
    </source>
</evidence>
<dbReference type="Pfam" id="PF00416">
    <property type="entry name" value="Ribosomal_S13"/>
    <property type="match status" value="1"/>
</dbReference>
<name>A0AAU9JKE9_9CILI</name>
<dbReference type="GO" id="GO:0015935">
    <property type="term" value="C:small ribosomal subunit"/>
    <property type="evidence" value="ECO:0007669"/>
    <property type="project" value="TreeGrafter"/>
</dbReference>
<evidence type="ECO:0000313" key="8">
    <source>
        <dbReference type="EMBL" id="CAG9317322.1"/>
    </source>
</evidence>
<comment type="subcellular location">
    <subcellularLocation>
        <location evidence="1">Cytoplasm</location>
    </subcellularLocation>
</comment>
<evidence type="ECO:0000313" key="9">
    <source>
        <dbReference type="EMBL" id="CAG9327370.1"/>
    </source>
</evidence>
<dbReference type="NCBIfam" id="NF003140">
    <property type="entry name" value="PRK04053.1"/>
    <property type="match status" value="1"/>
</dbReference>
<organism evidence="9 11">
    <name type="scientific">Blepharisma stoltei</name>
    <dbReference type="NCBI Taxonomy" id="1481888"/>
    <lineage>
        <taxon>Eukaryota</taxon>
        <taxon>Sar</taxon>
        <taxon>Alveolata</taxon>
        <taxon>Ciliophora</taxon>
        <taxon>Postciliodesmatophora</taxon>
        <taxon>Heterotrichea</taxon>
        <taxon>Heterotrichida</taxon>
        <taxon>Blepharismidae</taxon>
        <taxon>Blepharisma</taxon>
    </lineage>
</organism>
<reference evidence="9" key="1">
    <citation type="submission" date="2021-09" db="EMBL/GenBank/DDBJ databases">
        <authorList>
            <consortium name="AG Swart"/>
            <person name="Singh M."/>
            <person name="Singh A."/>
            <person name="Seah K."/>
            <person name="Emmerich C."/>
        </authorList>
    </citation>
    <scope>NUCLEOTIDE SEQUENCE</scope>
    <source>
        <strain evidence="9">ATCC30299</strain>
    </source>
</reference>
<dbReference type="PIRSF" id="PIRSF002134">
    <property type="entry name" value="Ribosomal_S13"/>
    <property type="match status" value="1"/>
</dbReference>
<accession>A0AAU9JKE9</accession>
<evidence type="ECO:0000313" key="11">
    <source>
        <dbReference type="Proteomes" id="UP001162131"/>
    </source>
</evidence>